<dbReference type="PANTHER" id="PTHR30466:SF1">
    <property type="entry name" value="FMN REDUCTASE (NADH) RUTF"/>
    <property type="match status" value="1"/>
</dbReference>
<keyword evidence="4" id="KW-1185">Reference proteome</keyword>
<dbReference type="Gene3D" id="2.30.110.10">
    <property type="entry name" value="Electron Transport, Fmn-binding Protein, Chain A"/>
    <property type="match status" value="1"/>
</dbReference>
<organism evidence="3 4">
    <name type="scientific">Sporosarcina soli</name>
    <dbReference type="NCBI Taxonomy" id="334736"/>
    <lineage>
        <taxon>Bacteria</taxon>
        <taxon>Bacillati</taxon>
        <taxon>Bacillota</taxon>
        <taxon>Bacilli</taxon>
        <taxon>Bacillales</taxon>
        <taxon>Caryophanaceae</taxon>
        <taxon>Sporosarcina</taxon>
    </lineage>
</organism>
<dbReference type="GO" id="GO:0016491">
    <property type="term" value="F:oxidoreductase activity"/>
    <property type="evidence" value="ECO:0007669"/>
    <property type="project" value="UniProtKB-KW"/>
</dbReference>
<gene>
    <name evidence="3" type="ORF">ACFPRA_10970</name>
</gene>
<feature type="domain" description="Flavin reductase like" evidence="2">
    <location>
        <begin position="10"/>
        <end position="149"/>
    </location>
</feature>
<dbReference type="EC" id="1.-.-.-" evidence="3"/>
<protein>
    <submittedName>
        <fullName evidence="3">Flavin reductase family protein</fullName>
        <ecNumber evidence="3">1.-.-.-</ecNumber>
    </submittedName>
</protein>
<dbReference type="InterPro" id="IPR050268">
    <property type="entry name" value="NADH-dep_flavin_reductase"/>
</dbReference>
<proteinExistence type="predicted"/>
<comment type="caution">
    <text evidence="3">The sequence shown here is derived from an EMBL/GenBank/DDBJ whole genome shotgun (WGS) entry which is preliminary data.</text>
</comment>
<name>A0ABW0TIW7_9BACL</name>
<evidence type="ECO:0000313" key="4">
    <source>
        <dbReference type="Proteomes" id="UP001596109"/>
    </source>
</evidence>
<dbReference type="InterPro" id="IPR012349">
    <property type="entry name" value="Split_barrel_FMN-bd"/>
</dbReference>
<dbReference type="EMBL" id="JBHSNO010000005">
    <property type="protein sequence ID" value="MFC5589412.1"/>
    <property type="molecule type" value="Genomic_DNA"/>
</dbReference>
<accession>A0ABW0TIW7</accession>
<dbReference type="Pfam" id="PF01613">
    <property type="entry name" value="Flavin_Reduct"/>
    <property type="match status" value="1"/>
</dbReference>
<dbReference type="InterPro" id="IPR002563">
    <property type="entry name" value="Flavin_Rdtase-like_dom"/>
</dbReference>
<evidence type="ECO:0000313" key="3">
    <source>
        <dbReference type="EMBL" id="MFC5589412.1"/>
    </source>
</evidence>
<dbReference type="SUPFAM" id="SSF50475">
    <property type="entry name" value="FMN-binding split barrel"/>
    <property type="match status" value="1"/>
</dbReference>
<dbReference type="SMART" id="SM00903">
    <property type="entry name" value="Flavin_Reduct"/>
    <property type="match status" value="1"/>
</dbReference>
<sequence length="157" mass="17539">MDAREFRNCMGRFATGVTVVTCKAESGNHGFTANSFTSVSLDPPLVLVSVDRKTKAFKHLKNNAFTINILNDEQEDVAMHFAGRPKETEPFNWVEGEHTTRLEESLAYIECVAWNEYDGGDHVLFVGEVKNFEYNDGNALTYFAGKFSTLSSEVQAV</sequence>
<evidence type="ECO:0000259" key="2">
    <source>
        <dbReference type="SMART" id="SM00903"/>
    </source>
</evidence>
<dbReference type="Proteomes" id="UP001596109">
    <property type="component" value="Unassembled WGS sequence"/>
</dbReference>
<reference evidence="4" key="1">
    <citation type="journal article" date="2019" name="Int. J. Syst. Evol. Microbiol.">
        <title>The Global Catalogue of Microorganisms (GCM) 10K type strain sequencing project: providing services to taxonomists for standard genome sequencing and annotation.</title>
        <authorList>
            <consortium name="The Broad Institute Genomics Platform"/>
            <consortium name="The Broad Institute Genome Sequencing Center for Infectious Disease"/>
            <person name="Wu L."/>
            <person name="Ma J."/>
        </authorList>
    </citation>
    <scope>NUCLEOTIDE SEQUENCE [LARGE SCALE GENOMIC DNA]</scope>
    <source>
        <strain evidence="4">CGMCC 4.1434</strain>
    </source>
</reference>
<evidence type="ECO:0000256" key="1">
    <source>
        <dbReference type="ARBA" id="ARBA00023002"/>
    </source>
</evidence>
<dbReference type="RefSeq" id="WP_381434049.1">
    <property type="nucleotide sequence ID" value="NZ_JBHSNO010000005.1"/>
</dbReference>
<keyword evidence="1 3" id="KW-0560">Oxidoreductase</keyword>
<dbReference type="PANTHER" id="PTHR30466">
    <property type="entry name" value="FLAVIN REDUCTASE"/>
    <property type="match status" value="1"/>
</dbReference>